<dbReference type="WBParaSite" id="PSAMB.scaffold4506size14385.g24488.t1">
    <property type="protein sequence ID" value="PSAMB.scaffold4506size14385.g24488.t1"/>
    <property type="gene ID" value="PSAMB.scaffold4506size14385.g24488"/>
</dbReference>
<evidence type="ECO:0000259" key="1">
    <source>
        <dbReference type="PROSITE" id="PS50003"/>
    </source>
</evidence>
<dbReference type="InterPro" id="IPR011993">
    <property type="entry name" value="PH-like_dom_sf"/>
</dbReference>
<dbReference type="SUPFAM" id="SSF50729">
    <property type="entry name" value="PH domain-like"/>
    <property type="match status" value="1"/>
</dbReference>
<dbReference type="PROSITE" id="PS50003">
    <property type="entry name" value="PH_DOMAIN"/>
    <property type="match status" value="1"/>
</dbReference>
<proteinExistence type="predicted"/>
<dbReference type="InterPro" id="IPR001849">
    <property type="entry name" value="PH_domain"/>
</dbReference>
<organism evidence="2 3">
    <name type="scientific">Plectus sambesii</name>
    <dbReference type="NCBI Taxonomy" id="2011161"/>
    <lineage>
        <taxon>Eukaryota</taxon>
        <taxon>Metazoa</taxon>
        <taxon>Ecdysozoa</taxon>
        <taxon>Nematoda</taxon>
        <taxon>Chromadorea</taxon>
        <taxon>Plectida</taxon>
        <taxon>Plectina</taxon>
        <taxon>Plectoidea</taxon>
        <taxon>Plectidae</taxon>
        <taxon>Plectus</taxon>
    </lineage>
</organism>
<protein>
    <submittedName>
        <fullName evidence="3">PH domain-containing protein</fullName>
    </submittedName>
</protein>
<keyword evidence="2" id="KW-1185">Reference proteome</keyword>
<evidence type="ECO:0000313" key="3">
    <source>
        <dbReference type="WBParaSite" id="PSAMB.scaffold4506size14385.g24488.t1"/>
    </source>
</evidence>
<reference evidence="3" key="1">
    <citation type="submission" date="2022-11" db="UniProtKB">
        <authorList>
            <consortium name="WormBaseParasite"/>
        </authorList>
    </citation>
    <scope>IDENTIFICATION</scope>
</reference>
<sequence>MAVVREILQRDDLIPQVFLKEGYLLKQGRSFQRWRRRYFRLKGRKLYYAQDHLALIFNEIDLIDFSVAERHSKSAHAFQ</sequence>
<dbReference type="AlphaFoldDB" id="A0A914WLB7"/>
<feature type="domain" description="PH" evidence="1">
    <location>
        <begin position="17"/>
        <end position="79"/>
    </location>
</feature>
<dbReference type="Gene3D" id="2.30.29.30">
    <property type="entry name" value="Pleckstrin-homology domain (PH domain)/Phosphotyrosine-binding domain (PTB)"/>
    <property type="match status" value="1"/>
</dbReference>
<dbReference type="Pfam" id="PF00169">
    <property type="entry name" value="PH"/>
    <property type="match status" value="1"/>
</dbReference>
<accession>A0A914WLB7</accession>
<name>A0A914WLB7_9BILA</name>
<dbReference type="Proteomes" id="UP000887566">
    <property type="component" value="Unplaced"/>
</dbReference>
<evidence type="ECO:0000313" key="2">
    <source>
        <dbReference type="Proteomes" id="UP000887566"/>
    </source>
</evidence>